<protein>
    <recommendedName>
        <fullName evidence="3">Right-handed parallel beta-helix repeat-containing protein</fullName>
    </recommendedName>
</protein>
<evidence type="ECO:0000313" key="1">
    <source>
        <dbReference type="EMBL" id="NYJ20604.1"/>
    </source>
</evidence>
<gene>
    <name evidence="1" type="ORF">HNR05_002395</name>
</gene>
<dbReference type="SUPFAM" id="SSF51126">
    <property type="entry name" value="Pectin lyase-like"/>
    <property type="match status" value="1"/>
</dbReference>
<dbReference type="InterPro" id="IPR012334">
    <property type="entry name" value="Pectin_lyas_fold"/>
</dbReference>
<evidence type="ECO:0008006" key="3">
    <source>
        <dbReference type="Google" id="ProtNLM"/>
    </source>
</evidence>
<reference evidence="1 2" key="1">
    <citation type="submission" date="2020-07" db="EMBL/GenBank/DDBJ databases">
        <title>Sequencing the genomes of 1000 actinobacteria strains.</title>
        <authorList>
            <person name="Klenk H.-P."/>
        </authorList>
    </citation>
    <scope>NUCLEOTIDE SEQUENCE [LARGE SCALE GENOMIC DNA]</scope>
    <source>
        <strain evidence="1 2">LI1</strain>
    </source>
</reference>
<dbReference type="Gene3D" id="2.160.20.10">
    <property type="entry name" value="Single-stranded right-handed beta-helix, Pectin lyase-like"/>
    <property type="match status" value="1"/>
</dbReference>
<evidence type="ECO:0000313" key="2">
    <source>
        <dbReference type="Proteomes" id="UP000537260"/>
    </source>
</evidence>
<comment type="caution">
    <text evidence="1">The sequence shown here is derived from an EMBL/GenBank/DDBJ whole genome shotgun (WGS) entry which is preliminary data.</text>
</comment>
<dbReference type="InterPro" id="IPR011050">
    <property type="entry name" value="Pectin_lyase_fold/virulence"/>
</dbReference>
<dbReference type="EMBL" id="JACCFM010000001">
    <property type="protein sequence ID" value="NYJ20604.1"/>
    <property type="molecule type" value="Genomic_DNA"/>
</dbReference>
<accession>A0A7Z0EFD7</accession>
<dbReference type="AlphaFoldDB" id="A0A7Z0EFD7"/>
<dbReference type="RefSeq" id="WP_179579191.1">
    <property type="nucleotide sequence ID" value="NZ_JACCFM010000001.1"/>
</dbReference>
<keyword evidence="2" id="KW-1185">Reference proteome</keyword>
<proteinExistence type="predicted"/>
<organism evidence="1 2">
    <name type="scientific">Glaciibacter psychrotolerans</name>
    <dbReference type="NCBI Taxonomy" id="670054"/>
    <lineage>
        <taxon>Bacteria</taxon>
        <taxon>Bacillati</taxon>
        <taxon>Actinomycetota</taxon>
        <taxon>Actinomycetes</taxon>
        <taxon>Micrococcales</taxon>
        <taxon>Microbacteriaceae</taxon>
        <taxon>Glaciibacter</taxon>
    </lineage>
</organism>
<sequence>MIVVRGGTYKEALGWNARPATQSQPIVLQAYPGEQPVVSGTIALRGADFWRVNGFRFVYDSTIQSGQAIATFAGGTGWTFENNEVTGTTGVANLIIEATKPSSTTNAALIKAAPNDYTVSGNCITQNRGYGEHGTMHNIYLMSSIYSTGGLIERNFLAGAPRGANIKAAASTPATANASPRNVLIRNNTMLYAASGVTIGLKSEGISVEKNLIALPSGSQQYDGGVKTYQLARANKNAVKDSLISGYTNALKPDFGATTTIFTARNSNESVAFTGSVANCNVVPTSAVLKAKYGALATG</sequence>
<dbReference type="Proteomes" id="UP000537260">
    <property type="component" value="Unassembled WGS sequence"/>
</dbReference>
<name>A0A7Z0EFD7_9MICO</name>